<dbReference type="Proteomes" id="UP000308600">
    <property type="component" value="Unassembled WGS sequence"/>
</dbReference>
<sequence>MPVPVPLTSKPPAHPVIKPTTRQRDVPVSFFHNFPHTLPVSPVGPPPSFGTREEWINSLPTWRRTKPRRIWEDDKPQLERRPEQCFQKGLTVAGNASVIKGAHAEACIPPLRTLFDPNLLSIGVTPDLAHASEGDSDDEMSSDCSVLDPALFDNSSQWSATSPAVGHHGNSASAHSGLHYPHNLPGTVTYERGAFTPVFEDESPGATSGHELGSSPLEPVTPFGEFVDRAVATTQPDVAFDNVYYNDAPQHISSNQDSFCGPQCYPPPQHQAPAQEPVKEQAPALDVVIPTASANYRKLTEPLSEWVANYVWKVCTTGLSLPSLFAQPSYPSMPFPPAHLATSIHSLLLSTLLQPSAVILAIWYIVRLPVYFSGAELPEQYLKESVFRHALFENLDQDGIEANVPFRLVVLGCMLANKWLDDHTFSNKTWHTISNIHISTLNRLEFLALEIFQHNLSISPAEWTEWLTHIISYHMSLAPPPHIQPIGRPSSNPHSIVRRAFDEIIQAPVACNGASVPQPCFLGLEERMREKAERERAIEVDEIDLDKDGPLREEYLPRRRGTGSSRTSISVTSSTGSSSWDGHVVGDLVNRLPPPAKWSPAADEPILREHRGKGHYVTAQAPYMAPVAAFIPSYPPMHDGGYQLSDWHGGHGATKQLPPAPGYPFDYPQFHIPSQPVYNPYNMMPTHNPYPHVRTQSLPYDQDFTQPRNHMRAYSQAARFDYQYSDIRMTANELAPHHEVDSRWSSTGQHYMYPNVAPNFGTQVPNFSASWIRT</sequence>
<dbReference type="EMBL" id="ML208268">
    <property type="protein sequence ID" value="TFK74418.1"/>
    <property type="molecule type" value="Genomic_DNA"/>
</dbReference>
<protein>
    <submittedName>
        <fullName evidence="1">Uncharacterized protein</fullName>
    </submittedName>
</protein>
<name>A0ACD3B8P3_9AGAR</name>
<gene>
    <name evidence="1" type="ORF">BDN72DRAFT_759726</name>
</gene>
<reference evidence="1 2" key="1">
    <citation type="journal article" date="2019" name="Nat. Ecol. Evol.">
        <title>Megaphylogeny resolves global patterns of mushroom evolution.</title>
        <authorList>
            <person name="Varga T."/>
            <person name="Krizsan K."/>
            <person name="Foldi C."/>
            <person name="Dima B."/>
            <person name="Sanchez-Garcia M."/>
            <person name="Sanchez-Ramirez S."/>
            <person name="Szollosi G.J."/>
            <person name="Szarkandi J.G."/>
            <person name="Papp V."/>
            <person name="Albert L."/>
            <person name="Andreopoulos W."/>
            <person name="Angelini C."/>
            <person name="Antonin V."/>
            <person name="Barry K.W."/>
            <person name="Bougher N.L."/>
            <person name="Buchanan P."/>
            <person name="Buyck B."/>
            <person name="Bense V."/>
            <person name="Catcheside P."/>
            <person name="Chovatia M."/>
            <person name="Cooper J."/>
            <person name="Damon W."/>
            <person name="Desjardin D."/>
            <person name="Finy P."/>
            <person name="Geml J."/>
            <person name="Haridas S."/>
            <person name="Hughes K."/>
            <person name="Justo A."/>
            <person name="Karasinski D."/>
            <person name="Kautmanova I."/>
            <person name="Kiss B."/>
            <person name="Kocsube S."/>
            <person name="Kotiranta H."/>
            <person name="LaButti K.M."/>
            <person name="Lechner B.E."/>
            <person name="Liimatainen K."/>
            <person name="Lipzen A."/>
            <person name="Lukacs Z."/>
            <person name="Mihaltcheva S."/>
            <person name="Morgado L.N."/>
            <person name="Niskanen T."/>
            <person name="Noordeloos M.E."/>
            <person name="Ohm R.A."/>
            <person name="Ortiz-Santana B."/>
            <person name="Ovrebo C."/>
            <person name="Racz N."/>
            <person name="Riley R."/>
            <person name="Savchenko A."/>
            <person name="Shiryaev A."/>
            <person name="Soop K."/>
            <person name="Spirin V."/>
            <person name="Szebenyi C."/>
            <person name="Tomsovsky M."/>
            <person name="Tulloss R.E."/>
            <person name="Uehling J."/>
            <person name="Grigoriev I.V."/>
            <person name="Vagvolgyi C."/>
            <person name="Papp T."/>
            <person name="Martin F.M."/>
            <person name="Miettinen O."/>
            <person name="Hibbett D.S."/>
            <person name="Nagy L.G."/>
        </authorList>
    </citation>
    <scope>NUCLEOTIDE SEQUENCE [LARGE SCALE GENOMIC DNA]</scope>
    <source>
        <strain evidence="1 2">NL-1719</strain>
    </source>
</reference>
<evidence type="ECO:0000313" key="2">
    <source>
        <dbReference type="Proteomes" id="UP000308600"/>
    </source>
</evidence>
<organism evidence="1 2">
    <name type="scientific">Pluteus cervinus</name>
    <dbReference type="NCBI Taxonomy" id="181527"/>
    <lineage>
        <taxon>Eukaryota</taxon>
        <taxon>Fungi</taxon>
        <taxon>Dikarya</taxon>
        <taxon>Basidiomycota</taxon>
        <taxon>Agaricomycotina</taxon>
        <taxon>Agaricomycetes</taxon>
        <taxon>Agaricomycetidae</taxon>
        <taxon>Agaricales</taxon>
        <taxon>Pluteineae</taxon>
        <taxon>Pluteaceae</taxon>
        <taxon>Pluteus</taxon>
    </lineage>
</organism>
<keyword evidence="2" id="KW-1185">Reference proteome</keyword>
<accession>A0ACD3B8P3</accession>
<proteinExistence type="predicted"/>
<evidence type="ECO:0000313" key="1">
    <source>
        <dbReference type="EMBL" id="TFK74418.1"/>
    </source>
</evidence>